<proteinExistence type="inferred from homology"/>
<dbReference type="PANTHER" id="PTHR30096:SF11">
    <property type="entry name" value="EXTRADIOL RING-CLEAVAGE DIOXYGENASE CLASS III ENZYME SUBUNIT B DOMAIN-CONTAINING PROTEIN"/>
    <property type="match status" value="1"/>
</dbReference>
<evidence type="ECO:0000256" key="4">
    <source>
        <dbReference type="ARBA" id="ARBA00022833"/>
    </source>
</evidence>
<evidence type="ECO:0000313" key="7">
    <source>
        <dbReference type="EMBL" id="VAH82515.1"/>
    </source>
</evidence>
<evidence type="ECO:0000259" key="6">
    <source>
        <dbReference type="Pfam" id="PF02900"/>
    </source>
</evidence>
<dbReference type="InterPro" id="IPR014436">
    <property type="entry name" value="Extradiol_dOase_DODA"/>
</dbReference>
<dbReference type="CDD" id="cd07363">
    <property type="entry name" value="45_DOPA_Dioxygenase"/>
    <property type="match status" value="1"/>
</dbReference>
<dbReference type="PANTHER" id="PTHR30096">
    <property type="entry name" value="4,5-DOPA DIOXYGENASE EXTRADIOL-LIKE PROTEIN"/>
    <property type="match status" value="1"/>
</dbReference>
<dbReference type="Pfam" id="PF02900">
    <property type="entry name" value="LigB"/>
    <property type="match status" value="1"/>
</dbReference>
<evidence type="ECO:0000256" key="3">
    <source>
        <dbReference type="ARBA" id="ARBA00022723"/>
    </source>
</evidence>
<dbReference type="Gramene" id="TRITD3Bv1G216450.3">
    <property type="protein sequence ID" value="TRITD3Bv1G216450.3"/>
    <property type="gene ID" value="TRITD3Bv1G216450"/>
</dbReference>
<sequence>MDTFFLSHGSPAICIDERIPAHGFFKSWLPAAVAGAQAPHAVLVVSAHWETDTPAVNVVRGTNDTIHDLQGLPSEMYKLRYPAPGAPDLAMRTKELLEGAGFGPVSEEHGRGLDHGAWVPLMLDSCAHASLLNQRTYAPSVMDSTHAPTRWPVWWDPPTTPRPSLFYPFSRQAKSLSSPLLSSR</sequence>
<evidence type="ECO:0000256" key="1">
    <source>
        <dbReference type="ARBA" id="ARBA00001947"/>
    </source>
</evidence>
<keyword evidence="4" id="KW-0862">Zinc</keyword>
<evidence type="ECO:0000313" key="8">
    <source>
        <dbReference type="Proteomes" id="UP000324705"/>
    </source>
</evidence>
<gene>
    <name evidence="7" type="ORF">TRITD_3Bv1G216450</name>
</gene>
<dbReference type="GO" id="GO:0016702">
    <property type="term" value="F:oxidoreductase activity, acting on single donors with incorporation of molecular oxygen, incorporation of two atoms of oxygen"/>
    <property type="evidence" value="ECO:0007669"/>
    <property type="project" value="UniProtKB-ARBA"/>
</dbReference>
<keyword evidence="3" id="KW-0479">Metal-binding</keyword>
<reference evidence="7 8" key="1">
    <citation type="submission" date="2017-09" db="EMBL/GenBank/DDBJ databases">
        <authorList>
            <consortium name="International Durum Wheat Genome Sequencing Consortium (IDWGSC)"/>
            <person name="Milanesi L."/>
        </authorList>
    </citation>
    <scope>NUCLEOTIDE SEQUENCE [LARGE SCALE GENOMIC DNA]</scope>
    <source>
        <strain evidence="8">cv. Svevo</strain>
    </source>
</reference>
<comment type="cofactor">
    <cofactor evidence="1">
        <name>Zn(2+)</name>
        <dbReference type="ChEBI" id="CHEBI:29105"/>
    </cofactor>
</comment>
<dbReference type="GO" id="GO:0008270">
    <property type="term" value="F:zinc ion binding"/>
    <property type="evidence" value="ECO:0007669"/>
    <property type="project" value="InterPro"/>
</dbReference>
<keyword evidence="8" id="KW-1185">Reference proteome</keyword>
<accession>A0A9R1QS44</accession>
<name>A0A9R1QS44_TRITD</name>
<dbReference type="AlphaFoldDB" id="A0A9R1QS44"/>
<evidence type="ECO:0000256" key="5">
    <source>
        <dbReference type="ARBA" id="ARBA00023002"/>
    </source>
</evidence>
<comment type="similarity">
    <text evidence="2">Belongs to the DODA-type extradiol aromatic ring-opening dioxygenase family.</text>
</comment>
<dbReference type="EMBL" id="LT934116">
    <property type="protein sequence ID" value="VAH82515.1"/>
    <property type="molecule type" value="Genomic_DNA"/>
</dbReference>
<evidence type="ECO:0000256" key="2">
    <source>
        <dbReference type="ARBA" id="ARBA00007581"/>
    </source>
</evidence>
<dbReference type="Gene3D" id="3.40.830.10">
    <property type="entry name" value="LigB-like"/>
    <property type="match status" value="1"/>
</dbReference>
<keyword evidence="5" id="KW-0560">Oxidoreductase</keyword>
<organism evidence="7 8">
    <name type="scientific">Triticum turgidum subsp. durum</name>
    <name type="common">Durum wheat</name>
    <name type="synonym">Triticum durum</name>
    <dbReference type="NCBI Taxonomy" id="4567"/>
    <lineage>
        <taxon>Eukaryota</taxon>
        <taxon>Viridiplantae</taxon>
        <taxon>Streptophyta</taxon>
        <taxon>Embryophyta</taxon>
        <taxon>Tracheophyta</taxon>
        <taxon>Spermatophyta</taxon>
        <taxon>Magnoliopsida</taxon>
        <taxon>Liliopsida</taxon>
        <taxon>Poales</taxon>
        <taxon>Poaceae</taxon>
        <taxon>BOP clade</taxon>
        <taxon>Pooideae</taxon>
        <taxon>Triticodae</taxon>
        <taxon>Triticeae</taxon>
        <taxon>Triticinae</taxon>
        <taxon>Triticum</taxon>
    </lineage>
</organism>
<dbReference type="SUPFAM" id="SSF53213">
    <property type="entry name" value="LigB-like"/>
    <property type="match status" value="1"/>
</dbReference>
<feature type="domain" description="Extradiol ring-cleavage dioxygenase class III enzyme subunit B" evidence="6">
    <location>
        <begin position="3"/>
        <end position="123"/>
    </location>
</feature>
<dbReference type="InterPro" id="IPR004183">
    <property type="entry name" value="Xdiol_dOase_suB"/>
</dbReference>
<protein>
    <recommendedName>
        <fullName evidence="6">Extradiol ring-cleavage dioxygenase class III enzyme subunit B domain-containing protein</fullName>
    </recommendedName>
</protein>
<dbReference type="Proteomes" id="UP000324705">
    <property type="component" value="Chromosome 3B"/>
</dbReference>
<dbReference type="GO" id="GO:0008198">
    <property type="term" value="F:ferrous iron binding"/>
    <property type="evidence" value="ECO:0007669"/>
    <property type="project" value="InterPro"/>
</dbReference>